<dbReference type="InterPro" id="IPR023213">
    <property type="entry name" value="CAT-like_dom_sf"/>
</dbReference>
<dbReference type="RefSeq" id="WP_052439262.1">
    <property type="nucleotide sequence ID" value="NZ_BBPN01000040.1"/>
</dbReference>
<dbReference type="Gene3D" id="3.30.559.10">
    <property type="entry name" value="Chloramphenicol acetyltransferase-like domain"/>
    <property type="match status" value="1"/>
</dbReference>
<dbReference type="Proteomes" id="UP000183015">
    <property type="component" value="Unassembled WGS sequence"/>
</dbReference>
<feature type="compositionally biased region" description="Low complexity" evidence="1">
    <location>
        <begin position="1"/>
        <end position="17"/>
    </location>
</feature>
<name>A0A1H7G661_STRJI</name>
<dbReference type="Gene3D" id="3.30.559.30">
    <property type="entry name" value="Nonribosomal peptide synthetase, condensation domain"/>
    <property type="match status" value="1"/>
</dbReference>
<dbReference type="AlphaFoldDB" id="A0A1H7G661"/>
<accession>A0A1H7G661</accession>
<feature type="domain" description="Condensation" evidence="2">
    <location>
        <begin position="67"/>
        <end position="319"/>
    </location>
</feature>
<keyword evidence="4" id="KW-1185">Reference proteome</keyword>
<evidence type="ECO:0000256" key="1">
    <source>
        <dbReference type="SAM" id="MobiDB-lite"/>
    </source>
</evidence>
<dbReference type="Pfam" id="PF00668">
    <property type="entry name" value="Condensation"/>
    <property type="match status" value="1"/>
</dbReference>
<sequence length="469" mass="50471">MSTAAQAAAPDPAGSPATHAAPAPARNPVTQAAHTAPDGVVESVAFAAADSGTGGLTWGQRAIWDAVRKTVPDDHYFNFGRVLPVPGRRTVAEVLEAVAGLTALHGALRTRLDLSGPEPRQRLEAAGTLPVLVTEENPESVLERLNAERFDYESQWPVRVALVRSGDRVTHVVLGFCHLAADGLGSEIAVRDLRMLLLRGGRLARPAPPRPLDLAAWQESAEGRRVARRAAELWEAVPHGVMFERAVGAAEDPPIWRARLASPALDLASRALAAAHRTSTSTVLLAATAVLVARATDQDRCTVLPIVNNRFRPDVSRLVSTLSQEGVFSLDGVDRPLPQLLRGADAAAMRAYRSAFHDPRDRAEGSWVQPLACFNDMRFADPGPSSYAPAEIEAALAATELSWPLRQSKLNCRFCVHVSTSTTGTLEFSVTADTGFFSRADIERGLTELERSLVTEATGTRQVRFETMT</sequence>
<evidence type="ECO:0000259" key="2">
    <source>
        <dbReference type="Pfam" id="PF00668"/>
    </source>
</evidence>
<dbReference type="InterPro" id="IPR001242">
    <property type="entry name" value="Condensation_dom"/>
</dbReference>
<dbReference type="OrthoDB" id="3405520at2"/>
<reference evidence="4" key="1">
    <citation type="submission" date="2016-10" db="EMBL/GenBank/DDBJ databases">
        <authorList>
            <person name="Varghese N."/>
        </authorList>
    </citation>
    <scope>NUCLEOTIDE SEQUENCE [LARGE SCALE GENOMIC DNA]</scope>
    <source>
        <strain evidence="4">DSM 45096 / BCRC 16803 / CGMCC 4.1857 / CIP 109030 / JCM 12277 / KCTC 19219 / NBRC 100920 / 33214</strain>
    </source>
</reference>
<evidence type="ECO:0000313" key="3">
    <source>
        <dbReference type="EMBL" id="SEK31235.1"/>
    </source>
</evidence>
<dbReference type="GO" id="GO:0008610">
    <property type="term" value="P:lipid biosynthetic process"/>
    <property type="evidence" value="ECO:0007669"/>
    <property type="project" value="UniProtKB-ARBA"/>
</dbReference>
<dbReference type="GO" id="GO:0003824">
    <property type="term" value="F:catalytic activity"/>
    <property type="evidence" value="ECO:0007669"/>
    <property type="project" value="InterPro"/>
</dbReference>
<protein>
    <submittedName>
        <fullName evidence="3">Condensation domain-containing protein</fullName>
    </submittedName>
</protein>
<dbReference type="EMBL" id="FOAZ01000001">
    <property type="protein sequence ID" value="SEK31235.1"/>
    <property type="molecule type" value="Genomic_DNA"/>
</dbReference>
<organism evidence="3 4">
    <name type="scientific">Streptacidiphilus jiangxiensis</name>
    <dbReference type="NCBI Taxonomy" id="235985"/>
    <lineage>
        <taxon>Bacteria</taxon>
        <taxon>Bacillati</taxon>
        <taxon>Actinomycetota</taxon>
        <taxon>Actinomycetes</taxon>
        <taxon>Kitasatosporales</taxon>
        <taxon>Streptomycetaceae</taxon>
        <taxon>Streptacidiphilus</taxon>
    </lineage>
</organism>
<dbReference type="STRING" id="235985.SAMN05414137_101469"/>
<evidence type="ECO:0000313" key="4">
    <source>
        <dbReference type="Proteomes" id="UP000183015"/>
    </source>
</evidence>
<gene>
    <name evidence="3" type="ORF">SAMN05414137_101469</name>
</gene>
<dbReference type="SUPFAM" id="SSF52777">
    <property type="entry name" value="CoA-dependent acyltransferases"/>
    <property type="match status" value="2"/>
</dbReference>
<dbReference type="eggNOG" id="COG1020">
    <property type="taxonomic scope" value="Bacteria"/>
</dbReference>
<proteinExistence type="predicted"/>
<feature type="region of interest" description="Disordered" evidence="1">
    <location>
        <begin position="1"/>
        <end position="33"/>
    </location>
</feature>